<accession>A0A8C6SPI8</accession>
<dbReference type="SUPFAM" id="SSF50494">
    <property type="entry name" value="Trypsin-like serine proteases"/>
    <property type="match status" value="1"/>
</dbReference>
<evidence type="ECO:0008006" key="4">
    <source>
        <dbReference type="Google" id="ProtNLM"/>
    </source>
</evidence>
<feature type="compositionally biased region" description="Polar residues" evidence="1">
    <location>
        <begin position="108"/>
        <end position="124"/>
    </location>
</feature>
<protein>
    <recommendedName>
        <fullName evidence="4">Serine protease</fullName>
    </recommendedName>
</protein>
<evidence type="ECO:0000313" key="2">
    <source>
        <dbReference type="Ensembl" id="ENSNMLP00000008397.1"/>
    </source>
</evidence>
<dbReference type="PANTHER" id="PTHR14389:SF3">
    <property type="entry name" value="PROTEIN FAM111A-LIKE"/>
    <property type="match status" value="1"/>
</dbReference>
<evidence type="ECO:0000256" key="1">
    <source>
        <dbReference type="SAM" id="MobiDB-lite"/>
    </source>
</evidence>
<proteinExistence type="predicted"/>
<dbReference type="GO" id="GO:0005634">
    <property type="term" value="C:nucleus"/>
    <property type="evidence" value="ECO:0007669"/>
    <property type="project" value="TreeGrafter"/>
</dbReference>
<dbReference type="AlphaFoldDB" id="A0A8C6SPI8"/>
<dbReference type="Gene3D" id="2.40.10.10">
    <property type="entry name" value="Trypsin-like serine proteases"/>
    <property type="match status" value="2"/>
</dbReference>
<dbReference type="Ensembl" id="ENSNMLT00000009540.1">
    <property type="protein sequence ID" value="ENSNMLP00000008397.1"/>
    <property type="gene ID" value="ENSNMLG00000005953.1"/>
</dbReference>
<organism evidence="2 3">
    <name type="scientific">Neogobius melanostomus</name>
    <name type="common">round goby</name>
    <dbReference type="NCBI Taxonomy" id="47308"/>
    <lineage>
        <taxon>Eukaryota</taxon>
        <taxon>Metazoa</taxon>
        <taxon>Chordata</taxon>
        <taxon>Craniata</taxon>
        <taxon>Vertebrata</taxon>
        <taxon>Euteleostomi</taxon>
        <taxon>Actinopterygii</taxon>
        <taxon>Neopterygii</taxon>
        <taxon>Teleostei</taxon>
        <taxon>Neoteleostei</taxon>
        <taxon>Acanthomorphata</taxon>
        <taxon>Gobiaria</taxon>
        <taxon>Gobiiformes</taxon>
        <taxon>Gobioidei</taxon>
        <taxon>Gobiidae</taxon>
        <taxon>Benthophilinae</taxon>
        <taxon>Neogobiini</taxon>
        <taxon>Neogobius</taxon>
    </lineage>
</organism>
<reference evidence="2" key="1">
    <citation type="submission" date="2025-08" db="UniProtKB">
        <authorList>
            <consortium name="Ensembl"/>
        </authorList>
    </citation>
    <scope>IDENTIFICATION</scope>
</reference>
<dbReference type="InterPro" id="IPR009003">
    <property type="entry name" value="Peptidase_S1_PA"/>
</dbReference>
<reference evidence="2" key="2">
    <citation type="submission" date="2025-09" db="UniProtKB">
        <authorList>
            <consortium name="Ensembl"/>
        </authorList>
    </citation>
    <scope>IDENTIFICATION</scope>
</reference>
<dbReference type="GO" id="GO:0000785">
    <property type="term" value="C:chromatin"/>
    <property type="evidence" value="ECO:0007669"/>
    <property type="project" value="TreeGrafter"/>
</dbReference>
<evidence type="ECO:0000313" key="3">
    <source>
        <dbReference type="Proteomes" id="UP000694523"/>
    </source>
</evidence>
<keyword evidence="3" id="KW-1185">Reference proteome</keyword>
<feature type="region of interest" description="Disordered" evidence="1">
    <location>
        <begin position="104"/>
        <end position="127"/>
    </location>
</feature>
<name>A0A8C6SPI8_9GOBI</name>
<dbReference type="Pfam" id="PF13365">
    <property type="entry name" value="Trypsin_2"/>
    <property type="match status" value="1"/>
</dbReference>
<dbReference type="Proteomes" id="UP000694523">
    <property type="component" value="Unplaced"/>
</dbReference>
<dbReference type="PANTHER" id="PTHR14389">
    <property type="entry name" value="SI:CH1073-475A24.1"/>
    <property type="match status" value="1"/>
</dbReference>
<sequence>MAPLQSPTMSMNEVVEFNVVTEGGKNIKRILRNALLRSYKEVTVYGYKGEKVKHALKRDGRFRDIVFDKTCALSEINTNVELSNLVNDLGGKTFEIIMLNRMSPPESQPSSLDESVMNEDSYSSDLDENENHLKQNKEMHEIPGSEVFRSHLLSLVSDFIKQIFTTSSGQVSGVRDLLCVEHGRSQGSFTASAMTELMTSLKHSVCQVRIKGRGVGSGFLLFDTFVLTNYHVIKDVFNSMTGQLFEIVTADFAFDGLGDRGEEHQVQEIVAFEYGNDASGHKCDWALLSLTADPQLLPGSLLPHCGFRRQSDSICIIGHPGGNVKMVDLTWVIPVDHREQIIERHFNKNLKDSETVSVIVSGEVIQFVTSEFANSVAKKVSNTRDFTYDTCFYHGASGSPVFDSNCNVVAMHSGGYAYKHSSGEIQSVIEYGHPLSSILENLIVQLVHRCRLDVLKKYLEFPYKHHEFIKHNVKKLVDSRNDKTFKSAINNLNIWNDYTLKTFFLFICQTDSPVPMVTE</sequence>
<dbReference type="GO" id="GO:0006260">
    <property type="term" value="P:DNA replication"/>
    <property type="evidence" value="ECO:0007669"/>
    <property type="project" value="TreeGrafter"/>
</dbReference>
<dbReference type="InterPro" id="IPR043504">
    <property type="entry name" value="Peptidase_S1_PA_chymotrypsin"/>
</dbReference>